<feature type="transmembrane region" description="Helical" evidence="1">
    <location>
        <begin position="46"/>
        <end position="75"/>
    </location>
</feature>
<dbReference type="AlphaFoldDB" id="A0A0A9CNZ8"/>
<reference evidence="2" key="1">
    <citation type="submission" date="2014-09" db="EMBL/GenBank/DDBJ databases">
        <authorList>
            <person name="Magalhaes I.L.F."/>
            <person name="Oliveira U."/>
            <person name="Santos F.R."/>
            <person name="Vidigal T.H.D.A."/>
            <person name="Brescovit A.D."/>
            <person name="Santos A.J."/>
        </authorList>
    </citation>
    <scope>NUCLEOTIDE SEQUENCE</scope>
    <source>
        <tissue evidence="2">Shoot tissue taken approximately 20 cm above the soil surface</tissue>
    </source>
</reference>
<proteinExistence type="predicted"/>
<reference evidence="2" key="2">
    <citation type="journal article" date="2015" name="Data Brief">
        <title>Shoot transcriptome of the giant reed, Arundo donax.</title>
        <authorList>
            <person name="Barrero R.A."/>
            <person name="Guerrero F.D."/>
            <person name="Moolhuijzen P."/>
            <person name="Goolsby J.A."/>
            <person name="Tidwell J."/>
            <person name="Bellgard S.E."/>
            <person name="Bellgard M.I."/>
        </authorList>
    </citation>
    <scope>NUCLEOTIDE SEQUENCE</scope>
    <source>
        <tissue evidence="2">Shoot tissue taken approximately 20 cm above the soil surface</tissue>
    </source>
</reference>
<keyword evidence="1" id="KW-0472">Membrane</keyword>
<keyword evidence="1" id="KW-1133">Transmembrane helix</keyword>
<sequence length="116" mass="13377">MLLIMEIHSANTDSSLIVLQFQQTSRVPTPWVKDPNAGNPPLRFCLWITILFIRKCVTLLNTIFLTITILHLIPIIRISIFRCTRSFKALFLSSFSLFCAECTLIALNDSKIFFLW</sequence>
<evidence type="ECO:0000313" key="2">
    <source>
        <dbReference type="EMBL" id="JAD78044.1"/>
    </source>
</evidence>
<organism evidence="2">
    <name type="scientific">Arundo donax</name>
    <name type="common">Giant reed</name>
    <name type="synonym">Donax arundinaceus</name>
    <dbReference type="NCBI Taxonomy" id="35708"/>
    <lineage>
        <taxon>Eukaryota</taxon>
        <taxon>Viridiplantae</taxon>
        <taxon>Streptophyta</taxon>
        <taxon>Embryophyta</taxon>
        <taxon>Tracheophyta</taxon>
        <taxon>Spermatophyta</taxon>
        <taxon>Magnoliopsida</taxon>
        <taxon>Liliopsida</taxon>
        <taxon>Poales</taxon>
        <taxon>Poaceae</taxon>
        <taxon>PACMAD clade</taxon>
        <taxon>Arundinoideae</taxon>
        <taxon>Arundineae</taxon>
        <taxon>Arundo</taxon>
    </lineage>
</organism>
<accession>A0A0A9CNZ8</accession>
<feature type="transmembrane region" description="Helical" evidence="1">
    <location>
        <begin position="87"/>
        <end position="107"/>
    </location>
</feature>
<keyword evidence="1" id="KW-0812">Transmembrane</keyword>
<protein>
    <submittedName>
        <fullName evidence="2">Uncharacterized protein</fullName>
    </submittedName>
</protein>
<dbReference type="EMBL" id="GBRH01219851">
    <property type="protein sequence ID" value="JAD78044.1"/>
    <property type="molecule type" value="Transcribed_RNA"/>
</dbReference>
<evidence type="ECO:0000256" key="1">
    <source>
        <dbReference type="SAM" id="Phobius"/>
    </source>
</evidence>
<name>A0A0A9CNZ8_ARUDO</name>